<protein>
    <submittedName>
        <fullName evidence="1">Uncharacterized protein</fullName>
    </submittedName>
</protein>
<proteinExistence type="predicted"/>
<evidence type="ECO:0000313" key="2">
    <source>
        <dbReference type="Proteomes" id="UP000276133"/>
    </source>
</evidence>
<dbReference type="EMBL" id="REGN01011157">
    <property type="protein sequence ID" value="RMZ97822.1"/>
    <property type="molecule type" value="Genomic_DNA"/>
</dbReference>
<comment type="caution">
    <text evidence="1">The sequence shown here is derived from an EMBL/GenBank/DDBJ whole genome shotgun (WGS) entry which is preliminary data.</text>
</comment>
<dbReference type="Proteomes" id="UP000276133">
    <property type="component" value="Unassembled WGS sequence"/>
</dbReference>
<evidence type="ECO:0000313" key="1">
    <source>
        <dbReference type="EMBL" id="RMZ97822.1"/>
    </source>
</evidence>
<gene>
    <name evidence="1" type="ORF">BpHYR1_023423</name>
</gene>
<reference evidence="1 2" key="1">
    <citation type="journal article" date="2018" name="Sci. Rep.">
        <title>Genomic signatures of local adaptation to the degree of environmental predictability in rotifers.</title>
        <authorList>
            <person name="Franch-Gras L."/>
            <person name="Hahn C."/>
            <person name="Garcia-Roger E.M."/>
            <person name="Carmona M.J."/>
            <person name="Serra M."/>
            <person name="Gomez A."/>
        </authorList>
    </citation>
    <scope>NUCLEOTIDE SEQUENCE [LARGE SCALE GENOMIC DNA]</scope>
    <source>
        <strain evidence="1">HYR1</strain>
    </source>
</reference>
<dbReference type="AlphaFoldDB" id="A0A3M7PFK2"/>
<keyword evidence="2" id="KW-1185">Reference proteome</keyword>
<organism evidence="1 2">
    <name type="scientific">Brachionus plicatilis</name>
    <name type="common">Marine rotifer</name>
    <name type="synonym">Brachionus muelleri</name>
    <dbReference type="NCBI Taxonomy" id="10195"/>
    <lineage>
        <taxon>Eukaryota</taxon>
        <taxon>Metazoa</taxon>
        <taxon>Spiralia</taxon>
        <taxon>Gnathifera</taxon>
        <taxon>Rotifera</taxon>
        <taxon>Eurotatoria</taxon>
        <taxon>Monogononta</taxon>
        <taxon>Pseudotrocha</taxon>
        <taxon>Ploima</taxon>
        <taxon>Brachionidae</taxon>
        <taxon>Brachionus</taxon>
    </lineage>
</organism>
<sequence>MCPNVISHVSVSLMNTTPVFIFNNILDSITFEYSRWNTICVYENIQKQVSFNPYFFKYQRNINKDIFKTKNKSSYQSTVCASFCLFK</sequence>
<name>A0A3M7PFK2_BRAPC</name>
<accession>A0A3M7PFK2</accession>